<dbReference type="InterPro" id="IPR011009">
    <property type="entry name" value="Kinase-like_dom_sf"/>
</dbReference>
<dbReference type="Proteomes" id="UP000198923">
    <property type="component" value="Unassembled WGS sequence"/>
</dbReference>
<proteinExistence type="predicted"/>
<accession>A0A1G7XID3</accession>
<gene>
    <name evidence="2" type="ORF">SAMN05421505_108210</name>
</gene>
<feature type="domain" description="Aminoglycoside phosphotransferase" evidence="1">
    <location>
        <begin position="50"/>
        <end position="195"/>
    </location>
</feature>
<protein>
    <submittedName>
        <fullName evidence="2">Phosphotransferase enzyme family protein</fullName>
    </submittedName>
</protein>
<reference evidence="2 3" key="1">
    <citation type="submission" date="2016-10" db="EMBL/GenBank/DDBJ databases">
        <authorList>
            <person name="de Groot N.N."/>
        </authorList>
    </citation>
    <scope>NUCLEOTIDE SEQUENCE [LARGE SCALE GENOMIC DNA]</scope>
    <source>
        <strain evidence="2 3">CPCC 201354</strain>
    </source>
</reference>
<dbReference type="GO" id="GO:0016740">
    <property type="term" value="F:transferase activity"/>
    <property type="evidence" value="ECO:0007669"/>
    <property type="project" value="UniProtKB-KW"/>
</dbReference>
<organism evidence="2 3">
    <name type="scientific">Sinosporangium album</name>
    <dbReference type="NCBI Taxonomy" id="504805"/>
    <lineage>
        <taxon>Bacteria</taxon>
        <taxon>Bacillati</taxon>
        <taxon>Actinomycetota</taxon>
        <taxon>Actinomycetes</taxon>
        <taxon>Streptosporangiales</taxon>
        <taxon>Streptosporangiaceae</taxon>
        <taxon>Sinosporangium</taxon>
    </lineage>
</organism>
<dbReference type="SUPFAM" id="SSF56112">
    <property type="entry name" value="Protein kinase-like (PK-like)"/>
    <property type="match status" value="1"/>
</dbReference>
<dbReference type="Pfam" id="PF01636">
    <property type="entry name" value="APH"/>
    <property type="match status" value="1"/>
</dbReference>
<dbReference type="RefSeq" id="WP_093170282.1">
    <property type="nucleotide sequence ID" value="NZ_FNCN01000008.1"/>
</dbReference>
<dbReference type="OrthoDB" id="4553308at2"/>
<evidence type="ECO:0000313" key="3">
    <source>
        <dbReference type="Proteomes" id="UP000198923"/>
    </source>
</evidence>
<dbReference type="InterPro" id="IPR002575">
    <property type="entry name" value="Aminoglycoside_PTrfase"/>
</dbReference>
<name>A0A1G7XID3_9ACTN</name>
<sequence length="251" mass="27156">MTLATFTKSYSGREAVCQAVAHHAWLNQQAQPLRLPPILAVHTTSIDFGFVDGRHAQVNDAPAVAAALGHAHTAAWASDLHRAHLNRPHPLASSRSLTAFVAPRLAALRQRERDGYASSQEVAAVLPLLNLDPATRVAFYKDTNPRNVLMTAGSEPVMVDVDDLTLAPFGYDLAKLLVTLAMTHGPLPIGTFTGALTAYNQPLLAGAVTPVALSQLLDYAEIHDLLTRPYQGRGGYRYLWSDVRPVAENLL</sequence>
<dbReference type="AlphaFoldDB" id="A0A1G7XID3"/>
<evidence type="ECO:0000259" key="1">
    <source>
        <dbReference type="Pfam" id="PF01636"/>
    </source>
</evidence>
<dbReference type="EMBL" id="FNCN01000008">
    <property type="protein sequence ID" value="SDG83989.1"/>
    <property type="molecule type" value="Genomic_DNA"/>
</dbReference>
<evidence type="ECO:0000313" key="2">
    <source>
        <dbReference type="EMBL" id="SDG83989.1"/>
    </source>
</evidence>
<dbReference type="STRING" id="504805.SAMN05421505_108210"/>
<keyword evidence="3" id="KW-1185">Reference proteome</keyword>
<keyword evidence="2" id="KW-0808">Transferase</keyword>